<accession>A0A2N8P9R3</accession>
<evidence type="ECO:0000313" key="2">
    <source>
        <dbReference type="Proteomes" id="UP000236047"/>
    </source>
</evidence>
<protein>
    <submittedName>
        <fullName evidence="1">Uncharacterized protein</fullName>
    </submittedName>
</protein>
<keyword evidence="2" id="KW-1185">Reference proteome</keyword>
<proteinExistence type="predicted"/>
<dbReference type="AlphaFoldDB" id="A0A2N8P9R3"/>
<name>A0A2N8P9R3_STRNR</name>
<dbReference type="Proteomes" id="UP000236047">
    <property type="component" value="Unassembled WGS sequence"/>
</dbReference>
<dbReference type="EMBL" id="LJSN01000003">
    <property type="protein sequence ID" value="PNE37773.1"/>
    <property type="molecule type" value="Genomic_DNA"/>
</dbReference>
<sequence>MSCPAVEGLPAIAGSVGLGVGRVERVTGVGLETLGRGLPGLITLSFAGPAPSDTAGWGTAALIDPGVGLGVAEPTDPVEGLGVTEGTELGFVMSKDVTTSLWPAFGVHGASARSATLPVAFFARRWRERPPAVTVPLPGWLKVRVVALAVAVTLKGPDAGTLVVAMWKGTFTSKSS</sequence>
<organism evidence="1 2">
    <name type="scientific">Streptomyces noursei</name>
    <name type="common">Streptomyces albulus</name>
    <dbReference type="NCBI Taxonomy" id="1971"/>
    <lineage>
        <taxon>Bacteria</taxon>
        <taxon>Bacillati</taxon>
        <taxon>Actinomycetota</taxon>
        <taxon>Actinomycetes</taxon>
        <taxon>Kitasatosporales</taxon>
        <taxon>Streptomycetaceae</taxon>
        <taxon>Streptomyces</taxon>
    </lineage>
</organism>
<gene>
    <name evidence="1" type="ORF">AOB60_26465</name>
</gene>
<reference evidence="2" key="1">
    <citation type="submission" date="2015-09" db="EMBL/GenBank/DDBJ databases">
        <authorList>
            <person name="Graham D.E."/>
            <person name="Mahan K.M."/>
            <person name="Klingeman D.M."/>
            <person name="Fida T."/>
            <person name="Giannone R.J."/>
            <person name="Hettich R.L."/>
            <person name="Parry R.J."/>
            <person name="Spain J.C."/>
        </authorList>
    </citation>
    <scope>NUCLEOTIDE SEQUENCE [LARGE SCALE GENOMIC DNA]</scope>
    <source>
        <strain evidence="2">JCM 4701</strain>
    </source>
</reference>
<evidence type="ECO:0000313" key="1">
    <source>
        <dbReference type="EMBL" id="PNE37773.1"/>
    </source>
</evidence>
<comment type="caution">
    <text evidence="1">The sequence shown here is derived from an EMBL/GenBank/DDBJ whole genome shotgun (WGS) entry which is preliminary data.</text>
</comment>